<dbReference type="GO" id="GO:0019693">
    <property type="term" value="P:ribose phosphate metabolic process"/>
    <property type="evidence" value="ECO:0007669"/>
    <property type="project" value="TreeGrafter"/>
</dbReference>
<dbReference type="InterPro" id="IPR015797">
    <property type="entry name" value="NUDIX_hydrolase-like_dom_sf"/>
</dbReference>
<proteinExistence type="predicted"/>
<reference evidence="6 7" key="1">
    <citation type="submission" date="2019-11" db="EMBL/GenBank/DDBJ databases">
        <title>Characterisation of Fundicoccus ignavus gen. nov. sp. nov., a novel genus of the family Aerococcaceae isolated from bulk tank milk.</title>
        <authorList>
            <person name="Siebert A."/>
            <person name="Huptas C."/>
            <person name="Wenning M."/>
            <person name="Scherer S."/>
            <person name="Doll E.V."/>
        </authorList>
    </citation>
    <scope>NUCLEOTIDE SEQUENCE [LARGE SCALE GENOMIC DNA]</scope>
    <source>
        <strain evidence="4 7">DSM 109653</strain>
        <strain evidence="5 6">WS4759</strain>
    </source>
</reference>
<dbReference type="GO" id="GO:0006753">
    <property type="term" value="P:nucleoside phosphate metabolic process"/>
    <property type="evidence" value="ECO:0007669"/>
    <property type="project" value="TreeGrafter"/>
</dbReference>
<dbReference type="EMBL" id="WJQS01000004">
    <property type="protein sequence ID" value="MRI85456.1"/>
    <property type="molecule type" value="Genomic_DNA"/>
</dbReference>
<dbReference type="RefSeq" id="WP_153861817.1">
    <property type="nucleotide sequence ID" value="NZ_WJQR01000004.1"/>
</dbReference>
<dbReference type="GO" id="GO:0005829">
    <property type="term" value="C:cytosol"/>
    <property type="evidence" value="ECO:0007669"/>
    <property type="project" value="TreeGrafter"/>
</dbReference>
<dbReference type="Proteomes" id="UP000430975">
    <property type="component" value="Unassembled WGS sequence"/>
</dbReference>
<dbReference type="InterPro" id="IPR000086">
    <property type="entry name" value="NUDIX_hydrolase_dom"/>
</dbReference>
<dbReference type="AlphaFoldDB" id="A0A6I2GDV1"/>
<feature type="domain" description="Nudix hydrolase" evidence="3">
    <location>
        <begin position="48"/>
        <end position="183"/>
    </location>
</feature>
<comment type="cofactor">
    <cofactor evidence="1">
        <name>Mg(2+)</name>
        <dbReference type="ChEBI" id="CHEBI:18420"/>
    </cofactor>
</comment>
<evidence type="ECO:0000256" key="2">
    <source>
        <dbReference type="ARBA" id="ARBA00022801"/>
    </source>
</evidence>
<dbReference type="PANTHER" id="PTHR11839">
    <property type="entry name" value="UDP/ADP-SUGAR PYROPHOSPHATASE"/>
    <property type="match status" value="1"/>
</dbReference>
<keyword evidence="6" id="KW-1185">Reference proteome</keyword>
<dbReference type="Pfam" id="PF00293">
    <property type="entry name" value="NUDIX"/>
    <property type="match status" value="1"/>
</dbReference>
<evidence type="ECO:0000256" key="1">
    <source>
        <dbReference type="ARBA" id="ARBA00001946"/>
    </source>
</evidence>
<evidence type="ECO:0000313" key="5">
    <source>
        <dbReference type="EMBL" id="MRI85456.1"/>
    </source>
</evidence>
<evidence type="ECO:0000313" key="4">
    <source>
        <dbReference type="EMBL" id="MRI81472.1"/>
    </source>
</evidence>
<keyword evidence="2" id="KW-0378">Hydrolase</keyword>
<comment type="caution">
    <text evidence="5">The sequence shown here is derived from an EMBL/GenBank/DDBJ whole genome shotgun (WGS) entry which is preliminary data.</text>
</comment>
<dbReference type="Gene3D" id="3.90.79.10">
    <property type="entry name" value="Nucleoside Triphosphate Pyrophosphohydrolase"/>
    <property type="match status" value="1"/>
</dbReference>
<dbReference type="EMBL" id="WJQR01000004">
    <property type="protein sequence ID" value="MRI81472.1"/>
    <property type="molecule type" value="Genomic_DNA"/>
</dbReference>
<dbReference type="SUPFAM" id="SSF55811">
    <property type="entry name" value="Nudix"/>
    <property type="match status" value="1"/>
</dbReference>
<dbReference type="CDD" id="cd03424">
    <property type="entry name" value="NUDIX_ADPRase_Nudt5_UGPPase_Nudt14"/>
    <property type="match status" value="1"/>
</dbReference>
<protein>
    <submittedName>
        <fullName evidence="5">NUDIX domain-containing protein</fullName>
    </submittedName>
</protein>
<sequence>MNVENKDINFLQDDRMVSSELIFDGAILRLYHNQLKLDSGQIVSRELIHHQPAAAILAVTSENKILLVKQYRPAIVEDIYEVPAGILDYHDSATEVAEVGALRELEEETGYQAKRIEKIASFYVTPGYLNEEITLFHASELVKVDNPLPQDADEDVTVYEFTKAEIKTMMAKGEIKDLKTLYALQIWLNQ</sequence>
<dbReference type="PANTHER" id="PTHR11839:SF18">
    <property type="entry name" value="NUDIX HYDROLASE DOMAIN-CONTAINING PROTEIN"/>
    <property type="match status" value="1"/>
</dbReference>
<gene>
    <name evidence="5" type="ORF">GIY09_06140</name>
    <name evidence="4" type="ORF">GIY11_05520</name>
</gene>
<dbReference type="GO" id="GO:0016787">
    <property type="term" value="F:hydrolase activity"/>
    <property type="evidence" value="ECO:0007669"/>
    <property type="project" value="UniProtKB-KW"/>
</dbReference>
<evidence type="ECO:0000259" key="3">
    <source>
        <dbReference type="PROSITE" id="PS51462"/>
    </source>
</evidence>
<evidence type="ECO:0000313" key="6">
    <source>
        <dbReference type="Proteomes" id="UP000430975"/>
    </source>
</evidence>
<organism evidence="5 6">
    <name type="scientific">Fundicoccus ignavus</name>
    <dbReference type="NCBI Taxonomy" id="2664442"/>
    <lineage>
        <taxon>Bacteria</taxon>
        <taxon>Bacillati</taxon>
        <taxon>Bacillota</taxon>
        <taxon>Bacilli</taxon>
        <taxon>Lactobacillales</taxon>
        <taxon>Aerococcaceae</taxon>
        <taxon>Fundicoccus</taxon>
    </lineage>
</organism>
<dbReference type="PROSITE" id="PS51462">
    <property type="entry name" value="NUDIX"/>
    <property type="match status" value="1"/>
</dbReference>
<name>A0A6I2GDV1_9LACT</name>
<accession>A0A6I2GDV1</accession>
<dbReference type="Proteomes" id="UP000469870">
    <property type="component" value="Unassembled WGS sequence"/>
</dbReference>
<evidence type="ECO:0000313" key="7">
    <source>
        <dbReference type="Proteomes" id="UP000469870"/>
    </source>
</evidence>